<dbReference type="Pfam" id="PF00700">
    <property type="entry name" value="Flagellin_C"/>
    <property type="match status" value="1"/>
</dbReference>
<keyword evidence="6" id="KW-0966">Cell projection</keyword>
<dbReference type="Gene3D" id="1.20.1330.10">
    <property type="entry name" value="f41 fragment of flagellin, N-terminal domain"/>
    <property type="match status" value="1"/>
</dbReference>
<name>A0ABV9Q326_9BACL</name>
<dbReference type="InterPro" id="IPR046358">
    <property type="entry name" value="Flagellin_C"/>
</dbReference>
<comment type="subcellular location">
    <subcellularLocation>
        <location evidence="1">Bacterial flagellum</location>
    </subcellularLocation>
</comment>
<evidence type="ECO:0000259" key="4">
    <source>
        <dbReference type="Pfam" id="PF00669"/>
    </source>
</evidence>
<dbReference type="EMBL" id="JBHSHC010000098">
    <property type="protein sequence ID" value="MFC4768254.1"/>
    <property type="molecule type" value="Genomic_DNA"/>
</dbReference>
<keyword evidence="6" id="KW-0282">Flagellum</keyword>
<sequence>MKQVRVTQSMLSNQMLRNLRSNNERMQNYQEMMSTGKRINSPSDDPVGVSFAMRYEAKLERNEQYKRNLDVARSLLDASDSAISKVNTIFQRARELAVQGANDPVPPEAKANIAAEIEQLYSELVNVANTRFNGKSIFNGQMTDQDPYTEANAQNESADTHDIVIAAADGANIVVNISGQSVFGKPVGQESDNAFAVLQDLKNSLLANDSQTTSATIGRIDSRLDKIHRAWADVGARSNRVDLVRNRVEEASISLTKLSSDTIDADMAEVITNFKMQENVYRASLGTGARVIQPSLVDFLR</sequence>
<dbReference type="Pfam" id="PF00669">
    <property type="entry name" value="Flagellin_N"/>
    <property type="match status" value="1"/>
</dbReference>
<proteinExistence type="inferred from homology"/>
<protein>
    <submittedName>
        <fullName evidence="6">Flagellar hook-associated protein FlgL</fullName>
    </submittedName>
</protein>
<evidence type="ECO:0000313" key="6">
    <source>
        <dbReference type="EMBL" id="MFC4768254.1"/>
    </source>
</evidence>
<comment type="similarity">
    <text evidence="2">Belongs to the bacterial flagellin family.</text>
</comment>
<dbReference type="PANTHER" id="PTHR42792:SF1">
    <property type="entry name" value="FLAGELLAR HOOK-ASSOCIATED PROTEIN 3"/>
    <property type="match status" value="1"/>
</dbReference>
<dbReference type="PANTHER" id="PTHR42792">
    <property type="entry name" value="FLAGELLIN"/>
    <property type="match status" value="1"/>
</dbReference>
<keyword evidence="7" id="KW-1185">Reference proteome</keyword>
<accession>A0ABV9Q326</accession>
<feature type="domain" description="Flagellin N-terminal" evidence="4">
    <location>
        <begin position="8"/>
        <end position="143"/>
    </location>
</feature>
<evidence type="ECO:0000256" key="2">
    <source>
        <dbReference type="ARBA" id="ARBA00005709"/>
    </source>
</evidence>
<evidence type="ECO:0000256" key="1">
    <source>
        <dbReference type="ARBA" id="ARBA00004365"/>
    </source>
</evidence>
<dbReference type="InterPro" id="IPR001492">
    <property type="entry name" value="Flagellin"/>
</dbReference>
<keyword evidence="6" id="KW-0969">Cilium</keyword>
<dbReference type="InterPro" id="IPR013384">
    <property type="entry name" value="Flagell_FlgL"/>
</dbReference>
<dbReference type="Proteomes" id="UP001596002">
    <property type="component" value="Unassembled WGS sequence"/>
</dbReference>
<dbReference type="PRINTS" id="PR00207">
    <property type="entry name" value="FLAGELLIN"/>
</dbReference>
<keyword evidence="3" id="KW-0975">Bacterial flagellum</keyword>
<comment type="caution">
    <text evidence="6">The sequence shown here is derived from an EMBL/GenBank/DDBJ whole genome shotgun (WGS) entry which is preliminary data.</text>
</comment>
<organism evidence="6 7">
    <name type="scientific">Effusibacillus consociatus</name>
    <dbReference type="NCBI Taxonomy" id="1117041"/>
    <lineage>
        <taxon>Bacteria</taxon>
        <taxon>Bacillati</taxon>
        <taxon>Bacillota</taxon>
        <taxon>Bacilli</taxon>
        <taxon>Bacillales</taxon>
        <taxon>Alicyclobacillaceae</taxon>
        <taxon>Effusibacillus</taxon>
    </lineage>
</organism>
<dbReference type="SUPFAM" id="SSF64518">
    <property type="entry name" value="Phase 1 flagellin"/>
    <property type="match status" value="1"/>
</dbReference>
<evidence type="ECO:0000313" key="7">
    <source>
        <dbReference type="Proteomes" id="UP001596002"/>
    </source>
</evidence>
<evidence type="ECO:0000256" key="3">
    <source>
        <dbReference type="ARBA" id="ARBA00023143"/>
    </source>
</evidence>
<dbReference type="InterPro" id="IPR001029">
    <property type="entry name" value="Flagellin_N"/>
</dbReference>
<dbReference type="NCBIfam" id="TIGR02550">
    <property type="entry name" value="flagell_flgL"/>
    <property type="match status" value="1"/>
</dbReference>
<feature type="domain" description="Flagellin C-terminal" evidence="5">
    <location>
        <begin position="218"/>
        <end position="293"/>
    </location>
</feature>
<evidence type="ECO:0000259" key="5">
    <source>
        <dbReference type="Pfam" id="PF00700"/>
    </source>
</evidence>
<gene>
    <name evidence="6" type="primary">flgL</name>
    <name evidence="6" type="ORF">ACFO8Q_12945</name>
</gene>
<reference evidence="7" key="1">
    <citation type="journal article" date="2019" name="Int. J. Syst. Evol. Microbiol.">
        <title>The Global Catalogue of Microorganisms (GCM) 10K type strain sequencing project: providing services to taxonomists for standard genome sequencing and annotation.</title>
        <authorList>
            <consortium name="The Broad Institute Genomics Platform"/>
            <consortium name="The Broad Institute Genome Sequencing Center for Infectious Disease"/>
            <person name="Wu L."/>
            <person name="Ma J."/>
        </authorList>
    </citation>
    <scope>NUCLEOTIDE SEQUENCE [LARGE SCALE GENOMIC DNA]</scope>
    <source>
        <strain evidence="7">WYCCWR 12678</strain>
    </source>
</reference>